<keyword evidence="1" id="KW-1133">Transmembrane helix</keyword>
<feature type="transmembrane region" description="Helical" evidence="1">
    <location>
        <begin position="21"/>
        <end position="41"/>
    </location>
</feature>
<gene>
    <name evidence="2" type="ORF">ACFYG5_18050</name>
</gene>
<proteinExistence type="predicted"/>
<reference evidence="2" key="1">
    <citation type="submission" date="2024-10" db="EMBL/GenBank/DDBJ databases">
        <authorList>
            <person name="Lesea H.P."/>
            <person name="Kuehl J.V."/>
            <person name="Chandonia J.-M."/>
        </authorList>
    </citation>
    <scope>NUCLEOTIDE SEQUENCE</scope>
    <source>
        <strain evidence="2">FW102-FHT14D07</strain>
    </source>
</reference>
<sequence>MTQPVDDIHAADQRRGVRRTVKILVAVVIGFYLLAFLQILLMK</sequence>
<dbReference type="EMBL" id="CP170721">
    <property type="protein sequence ID" value="XIA18431.1"/>
    <property type="molecule type" value="Genomic_DNA"/>
</dbReference>
<evidence type="ECO:0000256" key="1">
    <source>
        <dbReference type="SAM" id="Phobius"/>
    </source>
</evidence>
<keyword evidence="1" id="KW-0812">Transmembrane</keyword>
<organism evidence="2">
    <name type="scientific">Rhodanobacter sp. FW102-FHT14D07</name>
    <dbReference type="NCBI Taxonomy" id="3351462"/>
    <lineage>
        <taxon>Bacteria</taxon>
        <taxon>Pseudomonadati</taxon>
        <taxon>Pseudomonadota</taxon>
        <taxon>Gammaproteobacteria</taxon>
        <taxon>Lysobacterales</taxon>
        <taxon>Rhodanobacteraceae</taxon>
        <taxon>Rhodanobacter</taxon>
    </lineage>
</organism>
<dbReference type="RefSeq" id="WP_395120386.1">
    <property type="nucleotide sequence ID" value="NZ_CP170721.1"/>
</dbReference>
<evidence type="ECO:0000313" key="2">
    <source>
        <dbReference type="EMBL" id="XIA18431.1"/>
    </source>
</evidence>
<dbReference type="AlphaFoldDB" id="A0AB74UUU9"/>
<accession>A0AB74UUU9</accession>
<protein>
    <submittedName>
        <fullName evidence="2">Uncharacterized protein</fullName>
    </submittedName>
</protein>
<keyword evidence="1" id="KW-0472">Membrane</keyword>
<name>A0AB74UUU9_9GAMM</name>